<keyword evidence="2" id="KW-1185">Reference proteome</keyword>
<gene>
    <name evidence="1" type="ORF">RM530_03885</name>
</gene>
<dbReference type="EMBL" id="JAVRIC010000004">
    <property type="protein sequence ID" value="MDT0496506.1"/>
    <property type="molecule type" value="Genomic_DNA"/>
</dbReference>
<accession>A0ABU2WF55</accession>
<comment type="caution">
    <text evidence="1">The sequence shown here is derived from an EMBL/GenBank/DDBJ whole genome shotgun (WGS) entry which is preliminary data.</text>
</comment>
<evidence type="ECO:0000313" key="1">
    <source>
        <dbReference type="EMBL" id="MDT0496506.1"/>
    </source>
</evidence>
<dbReference type="RefSeq" id="WP_311363898.1">
    <property type="nucleotide sequence ID" value="NZ_JAVRIC010000004.1"/>
</dbReference>
<proteinExistence type="predicted"/>
<organism evidence="1 2">
    <name type="scientific">Banduia mediterranea</name>
    <dbReference type="NCBI Taxonomy" id="3075609"/>
    <lineage>
        <taxon>Bacteria</taxon>
        <taxon>Pseudomonadati</taxon>
        <taxon>Pseudomonadota</taxon>
        <taxon>Gammaproteobacteria</taxon>
        <taxon>Nevskiales</taxon>
        <taxon>Algiphilaceae</taxon>
        <taxon>Banduia</taxon>
    </lineage>
</organism>
<evidence type="ECO:0000313" key="2">
    <source>
        <dbReference type="Proteomes" id="UP001254608"/>
    </source>
</evidence>
<name>A0ABU2WF55_9GAMM</name>
<sequence>MNAERKIARQLAEKMADDRAHRIATMAAEELIRCEGVATSGIDEFAIPQCQADGHMRECIAHLCWHGEAVSHETDDGYIVVNIGDYTLESLA</sequence>
<protein>
    <submittedName>
        <fullName evidence="1">Uncharacterized protein</fullName>
    </submittedName>
</protein>
<dbReference type="Proteomes" id="UP001254608">
    <property type="component" value="Unassembled WGS sequence"/>
</dbReference>
<reference evidence="1 2" key="1">
    <citation type="submission" date="2023-09" db="EMBL/GenBank/DDBJ databases">
        <authorList>
            <person name="Rey-Velasco X."/>
        </authorList>
    </citation>
    <scope>NUCLEOTIDE SEQUENCE [LARGE SCALE GENOMIC DNA]</scope>
    <source>
        <strain evidence="1 2">W345</strain>
    </source>
</reference>